<gene>
    <name evidence="13" type="ORF">PYX00_006197</name>
</gene>
<feature type="domain" description="TGF-beta family profile" evidence="12">
    <location>
        <begin position="279"/>
        <end position="405"/>
    </location>
</feature>
<keyword evidence="5 11" id="KW-0732">Signal</keyword>
<dbReference type="SMART" id="SM00204">
    <property type="entry name" value="TGFB"/>
    <property type="match status" value="1"/>
</dbReference>
<evidence type="ECO:0000256" key="11">
    <source>
        <dbReference type="SAM" id="SignalP"/>
    </source>
</evidence>
<keyword evidence="4" id="KW-0964">Secreted</keyword>
<evidence type="ECO:0000259" key="12">
    <source>
        <dbReference type="PROSITE" id="PS51362"/>
    </source>
</evidence>
<evidence type="ECO:0000256" key="1">
    <source>
        <dbReference type="ARBA" id="ARBA00004613"/>
    </source>
</evidence>
<dbReference type="GO" id="GO:0005125">
    <property type="term" value="F:cytokine activity"/>
    <property type="evidence" value="ECO:0007669"/>
    <property type="project" value="UniProtKB-KW"/>
</dbReference>
<keyword evidence="6 9" id="KW-0339">Growth factor</keyword>
<keyword evidence="3" id="KW-0202">Cytokine</keyword>
<dbReference type="Gene3D" id="2.60.120.970">
    <property type="match status" value="1"/>
</dbReference>
<evidence type="ECO:0000256" key="9">
    <source>
        <dbReference type="RuleBase" id="RU000354"/>
    </source>
</evidence>
<dbReference type="PANTHER" id="PTHR11848">
    <property type="entry name" value="TGF-BETA FAMILY"/>
    <property type="match status" value="1"/>
</dbReference>
<dbReference type="PANTHER" id="PTHR11848:SF310">
    <property type="entry name" value="PROTEIN 60A-RELATED"/>
    <property type="match status" value="1"/>
</dbReference>
<accession>A0AAW2HU69</accession>
<evidence type="ECO:0000313" key="13">
    <source>
        <dbReference type="EMBL" id="KAL0273560.1"/>
    </source>
</evidence>
<comment type="subcellular location">
    <subcellularLocation>
        <location evidence="1">Secreted</location>
    </subcellularLocation>
</comment>
<dbReference type="Pfam" id="PF00019">
    <property type="entry name" value="TGF_beta"/>
    <property type="match status" value="1"/>
</dbReference>
<evidence type="ECO:0000256" key="10">
    <source>
        <dbReference type="SAM" id="MobiDB-lite"/>
    </source>
</evidence>
<feature type="region of interest" description="Disordered" evidence="10">
    <location>
        <begin position="271"/>
        <end position="296"/>
    </location>
</feature>
<evidence type="ECO:0000256" key="6">
    <source>
        <dbReference type="ARBA" id="ARBA00023030"/>
    </source>
</evidence>
<evidence type="ECO:0000256" key="5">
    <source>
        <dbReference type="ARBA" id="ARBA00022729"/>
    </source>
</evidence>
<keyword evidence="7" id="KW-1015">Disulfide bond</keyword>
<dbReference type="PROSITE" id="PS51362">
    <property type="entry name" value="TGF_BETA_2"/>
    <property type="match status" value="1"/>
</dbReference>
<dbReference type="GO" id="GO:0008083">
    <property type="term" value="F:growth factor activity"/>
    <property type="evidence" value="ECO:0007669"/>
    <property type="project" value="UniProtKB-KW"/>
</dbReference>
<evidence type="ECO:0000256" key="8">
    <source>
        <dbReference type="ARBA" id="ARBA00023180"/>
    </source>
</evidence>
<name>A0AAW2HU69_9NEOP</name>
<feature type="signal peptide" evidence="11">
    <location>
        <begin position="1"/>
        <end position="18"/>
    </location>
</feature>
<feature type="compositionally biased region" description="Basic and acidic residues" evidence="10">
    <location>
        <begin position="273"/>
        <end position="288"/>
    </location>
</feature>
<comment type="similarity">
    <text evidence="2 9">Belongs to the TGF-beta family.</text>
</comment>
<feature type="chain" id="PRO_5043486689" description="TGF-beta family profile domain-containing protein" evidence="11">
    <location>
        <begin position="19"/>
        <end position="405"/>
    </location>
</feature>
<evidence type="ECO:0000256" key="3">
    <source>
        <dbReference type="ARBA" id="ARBA00022514"/>
    </source>
</evidence>
<dbReference type="AlphaFoldDB" id="A0AAW2HU69"/>
<evidence type="ECO:0000256" key="2">
    <source>
        <dbReference type="ARBA" id="ARBA00006656"/>
    </source>
</evidence>
<dbReference type="InterPro" id="IPR017948">
    <property type="entry name" value="TGFb_CS"/>
</dbReference>
<dbReference type="InterPro" id="IPR001111">
    <property type="entry name" value="TGF-b_propeptide"/>
</dbReference>
<reference evidence="13" key="1">
    <citation type="journal article" date="2024" name="Gigascience">
        <title>Chromosome-level genome of the poultry shaft louse Menopon gallinae provides insight into the host-switching and adaptive evolution of parasitic lice.</title>
        <authorList>
            <person name="Xu Y."/>
            <person name="Ma L."/>
            <person name="Liu S."/>
            <person name="Liang Y."/>
            <person name="Liu Q."/>
            <person name="He Z."/>
            <person name="Tian L."/>
            <person name="Duan Y."/>
            <person name="Cai W."/>
            <person name="Li H."/>
            <person name="Song F."/>
        </authorList>
    </citation>
    <scope>NUCLEOTIDE SEQUENCE</scope>
    <source>
        <strain evidence="13">Cailab_2023a</strain>
    </source>
</reference>
<dbReference type="Gene3D" id="2.10.90.10">
    <property type="entry name" value="Cystine-knot cytokines"/>
    <property type="match status" value="1"/>
</dbReference>
<proteinExistence type="inferred from homology"/>
<dbReference type="GO" id="GO:0032502">
    <property type="term" value="P:developmental process"/>
    <property type="evidence" value="ECO:0007669"/>
    <property type="project" value="UniProtKB-ARBA"/>
</dbReference>
<comment type="caution">
    <text evidence="13">The sequence shown here is derived from an EMBL/GenBank/DDBJ whole genome shotgun (WGS) entry which is preliminary data.</text>
</comment>
<dbReference type="FunFam" id="2.10.90.10:FF:000003">
    <property type="entry name" value="Bone morphogenetic protein 5"/>
    <property type="match status" value="1"/>
</dbReference>
<evidence type="ECO:0000256" key="7">
    <source>
        <dbReference type="ARBA" id="ARBA00023157"/>
    </source>
</evidence>
<keyword evidence="8" id="KW-0325">Glycoprotein</keyword>
<dbReference type="InterPro" id="IPR001839">
    <property type="entry name" value="TGF-b_C"/>
</dbReference>
<organism evidence="13">
    <name type="scientific">Menopon gallinae</name>
    <name type="common">poultry shaft louse</name>
    <dbReference type="NCBI Taxonomy" id="328185"/>
    <lineage>
        <taxon>Eukaryota</taxon>
        <taxon>Metazoa</taxon>
        <taxon>Ecdysozoa</taxon>
        <taxon>Arthropoda</taxon>
        <taxon>Hexapoda</taxon>
        <taxon>Insecta</taxon>
        <taxon>Pterygota</taxon>
        <taxon>Neoptera</taxon>
        <taxon>Paraneoptera</taxon>
        <taxon>Psocodea</taxon>
        <taxon>Troctomorpha</taxon>
        <taxon>Phthiraptera</taxon>
        <taxon>Amblycera</taxon>
        <taxon>Menoponidae</taxon>
        <taxon>Menopon</taxon>
    </lineage>
</organism>
<dbReference type="InterPro" id="IPR015615">
    <property type="entry name" value="TGF-beta-rel"/>
</dbReference>
<dbReference type="EMBL" id="JARGDH010000003">
    <property type="protein sequence ID" value="KAL0273560.1"/>
    <property type="molecule type" value="Genomic_DNA"/>
</dbReference>
<dbReference type="SUPFAM" id="SSF57501">
    <property type="entry name" value="Cystine-knot cytokines"/>
    <property type="match status" value="1"/>
</dbReference>
<evidence type="ECO:0000256" key="4">
    <source>
        <dbReference type="ARBA" id="ARBA00022525"/>
    </source>
</evidence>
<dbReference type="GO" id="GO:0005615">
    <property type="term" value="C:extracellular space"/>
    <property type="evidence" value="ECO:0007669"/>
    <property type="project" value="UniProtKB-KW"/>
</dbReference>
<dbReference type="PROSITE" id="PS00250">
    <property type="entry name" value="TGF_BETA_1"/>
    <property type="match status" value="1"/>
</dbReference>
<dbReference type="Pfam" id="PF00688">
    <property type="entry name" value="TGFb_propeptide"/>
    <property type="match status" value="1"/>
</dbReference>
<dbReference type="CDD" id="cd13761">
    <property type="entry name" value="TGF_beta_BMP5_like"/>
    <property type="match status" value="1"/>
</dbReference>
<sequence>MKLTLFLLAFAAFSTVSARFSGIYYDNGVDQTVIQKLLTRQEKREVEREILNLLGLPSRPRPRRTPNVDLGSSAPKFLLDIYKSLLDNPSSRAVRSKLTLSGRDQQAIDESDVIMSFLPQDKVEGMRHERGKRLWFDVSEVSTEDSIVDCELRVYQSLNYTNKGKEDSYTVTVYQVLSDKKGEHQLQFVDSVNTTHGNEGWLVFNMISPFSNWVAIPSVNLGIYISVTPHSNPRHELKPEDIGLVHSKRDEQHQPFMVAFFKSSGVKNAKVRQTREARRGKRKSENHSGRNPFLHSPHWSSRSCQMQNLYISFKDLDWQDWIIAPDGYEAFYCTGECNFPLNAHMNATNHAIVQTLVHLMNPVNVPKPCCAPTKLSAINVLYYVEESVVTIKKYKNMVVKSCGCH</sequence>
<dbReference type="InterPro" id="IPR029034">
    <property type="entry name" value="Cystine-knot_cytokine"/>
</dbReference>
<protein>
    <recommendedName>
        <fullName evidence="12">TGF-beta family profile domain-containing protein</fullName>
    </recommendedName>
</protein>